<organism evidence="1 2">
    <name type="scientific">Panagrolaimus sp. JU765</name>
    <dbReference type="NCBI Taxonomy" id="591449"/>
    <lineage>
        <taxon>Eukaryota</taxon>
        <taxon>Metazoa</taxon>
        <taxon>Ecdysozoa</taxon>
        <taxon>Nematoda</taxon>
        <taxon>Chromadorea</taxon>
        <taxon>Rhabditida</taxon>
        <taxon>Tylenchina</taxon>
        <taxon>Panagrolaimomorpha</taxon>
        <taxon>Panagrolaimoidea</taxon>
        <taxon>Panagrolaimidae</taxon>
        <taxon>Panagrolaimus</taxon>
    </lineage>
</organism>
<evidence type="ECO:0000313" key="2">
    <source>
        <dbReference type="WBParaSite" id="JU765_v2.g15586.t1"/>
    </source>
</evidence>
<dbReference type="Proteomes" id="UP000887576">
    <property type="component" value="Unplaced"/>
</dbReference>
<proteinExistence type="predicted"/>
<evidence type="ECO:0000313" key="1">
    <source>
        <dbReference type="Proteomes" id="UP000887576"/>
    </source>
</evidence>
<sequence>MEAAIERGDLKIDDEGHAHLTGIEKNIVKESDSSIKSPARFAEQGIIKAEEEEKIIHVKEPSPMPTPPSHSPKIVKEEQTQEDDDEEEEESDEASSQVATKSTIPAKTADITRQKSPSKPKEESNWSDDDEFLDPSDGGNKTGHDEDINLDDLDFDEDTKAD</sequence>
<name>A0AC34QEE2_9BILA</name>
<accession>A0AC34QEE2</accession>
<protein>
    <submittedName>
        <fullName evidence="2">Uncharacterized protein</fullName>
    </submittedName>
</protein>
<dbReference type="WBParaSite" id="JU765_v2.g15586.t1">
    <property type="protein sequence ID" value="JU765_v2.g15586.t1"/>
    <property type="gene ID" value="JU765_v2.g15586"/>
</dbReference>
<reference evidence="2" key="1">
    <citation type="submission" date="2022-11" db="UniProtKB">
        <authorList>
            <consortium name="WormBaseParasite"/>
        </authorList>
    </citation>
    <scope>IDENTIFICATION</scope>
</reference>